<comment type="caution">
    <text evidence="1">The sequence shown here is derived from an EMBL/GenBank/DDBJ whole genome shotgun (WGS) entry which is preliminary data.</text>
</comment>
<reference evidence="2 4" key="2">
    <citation type="submission" date="2020-08" db="EMBL/GenBank/DDBJ databases">
        <title>Genomic Encyclopedia of Type Strains, Phase IV (KMG-IV): sequencing the most valuable type-strain genomes for metagenomic binning, comparative biology and taxonomic classification.</title>
        <authorList>
            <person name="Goeker M."/>
        </authorList>
    </citation>
    <scope>NUCLEOTIDE SEQUENCE [LARGE SCALE GENOMIC DNA]</scope>
    <source>
        <strain evidence="2 4">DSM 107085</strain>
    </source>
</reference>
<evidence type="ECO:0000313" key="1">
    <source>
        <dbReference type="EMBL" id="KGI77614.1"/>
    </source>
</evidence>
<dbReference type="EMBL" id="JROI01000011">
    <property type="protein sequence ID" value="KGI77614.1"/>
    <property type="molecule type" value="Genomic_DNA"/>
</dbReference>
<sequence length="242" mass="27986">MTEDATDWFHPNPQIQTLRLEHGATCFVIDDVLREPERLRDWAIAQREAFKPVDFNAYPGIYLLPPNALAHAFHAFFLQHMRPHFDARRVLEMQSRLAMVTRPPEQLRPFQWLCHSDQVGVPTAYSIQASVLYLFEDEELGGTSFYAPSRTRQEISDLYHDASNLPATEFTRKRGIPPSYMNGSNAYFTRIGQAPARWNRMIFYDGNILHSGDIHDPRRLSSDPANGRLTFNGFFTCRRHTT</sequence>
<reference evidence="1 3" key="1">
    <citation type="submission" date="2014-09" db="EMBL/GenBank/DDBJ databases">
        <title>Xanthomonadaceae 3.5X direct submission.</title>
        <authorList>
            <person name="Fang T."/>
            <person name="Wang H."/>
        </authorList>
    </citation>
    <scope>NUCLEOTIDE SEQUENCE [LARGE SCALE GENOMIC DNA]</scope>
    <source>
        <strain evidence="1 3">3.5X</strain>
    </source>
</reference>
<protein>
    <submittedName>
        <fullName evidence="1">Uncharacterized protein</fullName>
    </submittedName>
</protein>
<keyword evidence="3" id="KW-1185">Reference proteome</keyword>
<dbReference type="STRING" id="1543381.LF63_0109960"/>
<dbReference type="EMBL" id="JACHET010000001">
    <property type="protein sequence ID" value="MBB6182892.1"/>
    <property type="molecule type" value="Genomic_DNA"/>
</dbReference>
<dbReference type="Proteomes" id="UP000560000">
    <property type="component" value="Unassembled WGS sequence"/>
</dbReference>
<dbReference type="HOGENOM" id="CLU_100937_0_0_6"/>
<dbReference type="Proteomes" id="UP000029708">
    <property type="component" value="Unassembled WGS sequence"/>
</dbReference>
<gene>
    <name evidence="2" type="ORF">HNQ86_000237</name>
    <name evidence="1" type="ORF">LF63_0109960</name>
</gene>
<evidence type="ECO:0000313" key="2">
    <source>
        <dbReference type="EMBL" id="MBB6182892.1"/>
    </source>
</evidence>
<proteinExistence type="predicted"/>
<accession>A0A099CV13</accession>
<evidence type="ECO:0000313" key="4">
    <source>
        <dbReference type="Proteomes" id="UP000560000"/>
    </source>
</evidence>
<dbReference type="OrthoDB" id="4048724at2"/>
<evidence type="ECO:0000313" key="3">
    <source>
        <dbReference type="Proteomes" id="UP000029708"/>
    </source>
</evidence>
<dbReference type="Pfam" id="PF20043">
    <property type="entry name" value="DUF6445"/>
    <property type="match status" value="1"/>
</dbReference>
<organism evidence="1 3">
    <name type="scientific">Oleiagrimonas soli</name>
    <dbReference type="NCBI Taxonomy" id="1543381"/>
    <lineage>
        <taxon>Bacteria</taxon>
        <taxon>Pseudomonadati</taxon>
        <taxon>Pseudomonadota</taxon>
        <taxon>Gammaproteobacteria</taxon>
        <taxon>Lysobacterales</taxon>
        <taxon>Rhodanobacteraceae</taxon>
        <taxon>Oleiagrimonas</taxon>
    </lineage>
</organism>
<name>A0A099CV13_9GAMM</name>
<dbReference type="RefSeq" id="WP_043101455.1">
    <property type="nucleotide sequence ID" value="NZ_JACHET010000001.1"/>
</dbReference>
<dbReference type="AlphaFoldDB" id="A0A099CV13"/>
<dbReference type="InterPro" id="IPR045617">
    <property type="entry name" value="DUF6445"/>
</dbReference>